<dbReference type="GeneID" id="10201196"/>
<dbReference type="EMBL" id="DQ991934">
    <property type="protein sequence ID" value="ABL09047.1"/>
    <property type="molecule type" value="Genomic_DNA"/>
</dbReference>
<evidence type="ECO:0000313" key="2">
    <source>
        <dbReference type="EMBL" id="ABL09047.1"/>
    </source>
</evidence>
<proteinExistence type="predicted"/>
<reference evidence="2" key="1">
    <citation type="journal article" date="2011" name="Mar. Genomics">
        <title>Crawling through time: Transition of snails to slugs dating back to the Paleozoic, based on mitochondrial phylogenomics.</title>
        <authorList>
            <person name="Medina M."/>
            <person name="Lal S."/>
            <person name="Valles Y."/>
            <person name="Takaoka T.L."/>
            <person name="Dayrat B.A."/>
            <person name="Boore J.L."/>
            <person name="Gosliner T."/>
        </authorList>
    </citation>
    <scope>NUCLEOTIDE SEQUENCE</scope>
</reference>
<dbReference type="AlphaFoldDB" id="E6Y194"/>
<keyword evidence="1" id="KW-0472">Membrane</keyword>
<name>E6Y194_NOTGA</name>
<feature type="transmembrane region" description="Helical" evidence="1">
    <location>
        <begin position="75"/>
        <end position="94"/>
    </location>
</feature>
<dbReference type="CTD" id="4541"/>
<evidence type="ECO:0000256" key="1">
    <source>
        <dbReference type="SAM" id="Phobius"/>
    </source>
</evidence>
<geneLocation type="mitochondrion" evidence="2"/>
<gene>
    <name evidence="2" type="primary">ND6</name>
</gene>
<keyword evidence="1" id="KW-0812">Transmembrane</keyword>
<feature type="transmembrane region" description="Helical" evidence="1">
    <location>
        <begin position="21"/>
        <end position="40"/>
    </location>
</feature>
<protein>
    <submittedName>
        <fullName evidence="2">NADH dehydrogenase subunit 6</fullName>
    </submittedName>
</protein>
<accession>E6Y194</accession>
<sequence length="155" mass="17027">MEFWFWITSSIIFCLNLFKNPISMAGMVVMISLLVVSMIASMFSFWFSYVLFLVYVGGLLVMFIYICLVSSNHSFIFSVNGLIFAASLGFLASLNSSSALSMGFLGGSTWVSGQALLEVNNVSLLLFLVVLLLVMLLVVVRITSLGSFSVVNEKN</sequence>
<feature type="transmembrane region" description="Helical" evidence="1">
    <location>
        <begin position="46"/>
        <end position="68"/>
    </location>
</feature>
<keyword evidence="1" id="KW-1133">Transmembrane helix</keyword>
<keyword evidence="2" id="KW-0496">Mitochondrion</keyword>
<organism evidence="2">
    <name type="scientific">Notodoris gardineri</name>
    <name type="common">Sea slug</name>
    <name type="synonym">Aegires gardineri</name>
    <dbReference type="NCBI Taxonomy" id="407123"/>
    <lineage>
        <taxon>Eukaryota</taxon>
        <taxon>Metazoa</taxon>
        <taxon>Spiralia</taxon>
        <taxon>Lophotrochozoa</taxon>
        <taxon>Mollusca</taxon>
        <taxon>Gastropoda</taxon>
        <taxon>Heterobranchia</taxon>
        <taxon>Euthyneura</taxon>
        <taxon>Nudipleura</taxon>
        <taxon>Nudibranchia</taxon>
        <taxon>Doridina</taxon>
        <taxon>Anadoridoidea</taxon>
        <taxon>Polyceridae</taxon>
        <taxon>Notodoris</taxon>
    </lineage>
</organism>
<feature type="transmembrane region" description="Helical" evidence="1">
    <location>
        <begin position="122"/>
        <end position="140"/>
    </location>
</feature>
<dbReference type="RefSeq" id="YP_004222600.1">
    <property type="nucleotide sequence ID" value="NC_015111.1"/>
</dbReference>